<dbReference type="GO" id="GO:0016226">
    <property type="term" value="P:iron-sulfur cluster assembly"/>
    <property type="evidence" value="ECO:0007669"/>
    <property type="project" value="TreeGrafter"/>
</dbReference>
<dbReference type="InterPro" id="IPR015421">
    <property type="entry name" value="PyrdxlP-dep_Trfase_major"/>
</dbReference>
<comment type="similarity">
    <text evidence="2">Belongs to the class-V pyridoxal-phosphate-dependent aminotransferase family. NifS/IscS subfamily.</text>
</comment>
<feature type="non-terminal residue" evidence="4">
    <location>
        <position position="78"/>
    </location>
</feature>
<dbReference type="Proteomes" id="UP000265618">
    <property type="component" value="Unassembled WGS sequence"/>
</dbReference>
<organism evidence="4 5">
    <name type="scientific">Kipferlia bialata</name>
    <dbReference type="NCBI Taxonomy" id="797122"/>
    <lineage>
        <taxon>Eukaryota</taxon>
        <taxon>Metamonada</taxon>
        <taxon>Carpediemonas-like organisms</taxon>
        <taxon>Kipferlia</taxon>
    </lineage>
</organism>
<protein>
    <recommendedName>
        <fullName evidence="3">Aminotransferase class V domain-containing protein</fullName>
    </recommendedName>
</protein>
<dbReference type="Gene3D" id="3.40.640.10">
    <property type="entry name" value="Type I PLP-dependent aspartate aminotransferase-like (Major domain)"/>
    <property type="match status" value="1"/>
</dbReference>
<feature type="non-terminal residue" evidence="4">
    <location>
        <position position="1"/>
    </location>
</feature>
<dbReference type="AlphaFoldDB" id="A0A391NTI9"/>
<dbReference type="GO" id="GO:0031071">
    <property type="term" value="F:cysteine desulfurase activity"/>
    <property type="evidence" value="ECO:0007669"/>
    <property type="project" value="TreeGrafter"/>
</dbReference>
<comment type="caution">
    <text evidence="4">The sequence shown here is derived from an EMBL/GenBank/DDBJ whole genome shotgun (WGS) entry which is preliminary data.</text>
</comment>
<dbReference type="PANTHER" id="PTHR11601">
    <property type="entry name" value="CYSTEINE DESULFURYLASE FAMILY MEMBER"/>
    <property type="match status" value="1"/>
</dbReference>
<dbReference type="InterPro" id="IPR000192">
    <property type="entry name" value="Aminotrans_V_dom"/>
</dbReference>
<dbReference type="GO" id="GO:0005829">
    <property type="term" value="C:cytosol"/>
    <property type="evidence" value="ECO:0007669"/>
    <property type="project" value="TreeGrafter"/>
</dbReference>
<reference evidence="4 5" key="1">
    <citation type="journal article" date="2018" name="PLoS ONE">
        <title>The draft genome of Kipferlia bialata reveals reductive genome evolution in fornicate parasites.</title>
        <authorList>
            <person name="Tanifuji G."/>
            <person name="Takabayashi S."/>
            <person name="Kume K."/>
            <person name="Takagi M."/>
            <person name="Nakayama T."/>
            <person name="Kamikawa R."/>
            <person name="Inagaki Y."/>
            <person name="Hashimoto T."/>
        </authorList>
    </citation>
    <scope>NUCLEOTIDE SEQUENCE [LARGE SCALE GENOMIC DNA]</scope>
    <source>
        <strain evidence="4">NY0173</strain>
    </source>
</reference>
<dbReference type="OrthoDB" id="10250117at2759"/>
<dbReference type="EMBL" id="BDIP01007675">
    <property type="protein sequence ID" value="GCA64564.1"/>
    <property type="molecule type" value="Genomic_DNA"/>
</dbReference>
<evidence type="ECO:0000313" key="4">
    <source>
        <dbReference type="EMBL" id="GCA64564.1"/>
    </source>
</evidence>
<dbReference type="InterPro" id="IPR015424">
    <property type="entry name" value="PyrdxlP-dep_Trfase"/>
</dbReference>
<proteinExistence type="inferred from homology"/>
<keyword evidence="5" id="KW-1185">Reference proteome</keyword>
<evidence type="ECO:0000256" key="2">
    <source>
        <dbReference type="ARBA" id="ARBA00006490"/>
    </source>
</evidence>
<feature type="domain" description="Aminotransferase class V" evidence="3">
    <location>
        <begin position="2"/>
        <end position="73"/>
    </location>
</feature>
<sequence>GHSAGVIAKDAVEVAREQVASLLHCDSKEIVFTSGATESNNMAIKGTWFYHGAKKPHYITSATEHKCVTESARWIQSQ</sequence>
<evidence type="ECO:0000313" key="5">
    <source>
        <dbReference type="Proteomes" id="UP000265618"/>
    </source>
</evidence>
<dbReference type="SUPFAM" id="SSF53383">
    <property type="entry name" value="PLP-dependent transferases"/>
    <property type="match status" value="1"/>
</dbReference>
<dbReference type="GO" id="GO:0005739">
    <property type="term" value="C:mitochondrion"/>
    <property type="evidence" value="ECO:0007669"/>
    <property type="project" value="TreeGrafter"/>
</dbReference>
<accession>A0A391NTI9</accession>
<evidence type="ECO:0000259" key="3">
    <source>
        <dbReference type="Pfam" id="PF00266"/>
    </source>
</evidence>
<comment type="cofactor">
    <cofactor evidence="1">
        <name>pyridoxal 5'-phosphate</name>
        <dbReference type="ChEBI" id="CHEBI:597326"/>
    </cofactor>
</comment>
<dbReference type="Pfam" id="PF00266">
    <property type="entry name" value="Aminotran_5"/>
    <property type="match status" value="1"/>
</dbReference>
<name>A0A391NTI9_9EUKA</name>
<dbReference type="PANTHER" id="PTHR11601:SF34">
    <property type="entry name" value="CYSTEINE DESULFURASE"/>
    <property type="match status" value="1"/>
</dbReference>
<gene>
    <name evidence="4" type="ORF">KIPB_014660</name>
</gene>
<evidence type="ECO:0000256" key="1">
    <source>
        <dbReference type="ARBA" id="ARBA00001933"/>
    </source>
</evidence>